<evidence type="ECO:0000313" key="2">
    <source>
        <dbReference type="EMBL" id="TVU31509.1"/>
    </source>
</evidence>
<keyword evidence="3" id="KW-1185">Reference proteome</keyword>
<dbReference type="AlphaFoldDB" id="A0A5J9V5W2"/>
<organism evidence="2 3">
    <name type="scientific">Eragrostis curvula</name>
    <name type="common">weeping love grass</name>
    <dbReference type="NCBI Taxonomy" id="38414"/>
    <lineage>
        <taxon>Eukaryota</taxon>
        <taxon>Viridiplantae</taxon>
        <taxon>Streptophyta</taxon>
        <taxon>Embryophyta</taxon>
        <taxon>Tracheophyta</taxon>
        <taxon>Spermatophyta</taxon>
        <taxon>Magnoliopsida</taxon>
        <taxon>Liliopsida</taxon>
        <taxon>Poales</taxon>
        <taxon>Poaceae</taxon>
        <taxon>PACMAD clade</taxon>
        <taxon>Chloridoideae</taxon>
        <taxon>Eragrostideae</taxon>
        <taxon>Eragrostidinae</taxon>
        <taxon>Eragrostis</taxon>
    </lineage>
</organism>
<protein>
    <submittedName>
        <fullName evidence="2">Uncharacterized protein</fullName>
    </submittedName>
</protein>
<name>A0A5J9V5W2_9POAL</name>
<dbReference type="Proteomes" id="UP000324897">
    <property type="component" value="Chromosome 1"/>
</dbReference>
<dbReference type="Gramene" id="TVU31509">
    <property type="protein sequence ID" value="TVU31509"/>
    <property type="gene ID" value="EJB05_23196"/>
</dbReference>
<dbReference type="EMBL" id="RWGY01000011">
    <property type="protein sequence ID" value="TVU31509.1"/>
    <property type="molecule type" value="Genomic_DNA"/>
</dbReference>
<gene>
    <name evidence="2" type="ORF">EJB05_23196</name>
</gene>
<feature type="region of interest" description="Disordered" evidence="1">
    <location>
        <begin position="15"/>
        <end position="47"/>
    </location>
</feature>
<comment type="caution">
    <text evidence="2">The sequence shown here is derived from an EMBL/GenBank/DDBJ whole genome shotgun (WGS) entry which is preliminary data.</text>
</comment>
<sequence length="93" mass="10791">MQLLTEKVIIQRGKSTNFKNTPPIVEAPTLSPKDPPMTKETRATKGKRYRGLEFHEKKNKNPLNYVSRRSMQQHLVHQGHNGHPILLVYLVYD</sequence>
<evidence type="ECO:0000313" key="3">
    <source>
        <dbReference type="Proteomes" id="UP000324897"/>
    </source>
</evidence>
<proteinExistence type="predicted"/>
<accession>A0A5J9V5W2</accession>
<evidence type="ECO:0000256" key="1">
    <source>
        <dbReference type="SAM" id="MobiDB-lite"/>
    </source>
</evidence>
<reference evidence="2 3" key="1">
    <citation type="journal article" date="2019" name="Sci. Rep.">
        <title>A high-quality genome of Eragrostis curvula grass provides insights into Poaceae evolution and supports new strategies to enhance forage quality.</title>
        <authorList>
            <person name="Carballo J."/>
            <person name="Santos B.A.C.M."/>
            <person name="Zappacosta D."/>
            <person name="Garbus I."/>
            <person name="Selva J.P."/>
            <person name="Gallo C.A."/>
            <person name="Diaz A."/>
            <person name="Albertini E."/>
            <person name="Caccamo M."/>
            <person name="Echenique V."/>
        </authorList>
    </citation>
    <scope>NUCLEOTIDE SEQUENCE [LARGE SCALE GENOMIC DNA]</scope>
    <source>
        <strain evidence="3">cv. Victoria</strain>
        <tissue evidence="2">Leaf</tissue>
    </source>
</reference>